<dbReference type="InterPro" id="IPR017244">
    <property type="entry name" value="23SrRNA_methyltr_KL"/>
</dbReference>
<dbReference type="Gene3D" id="3.40.50.150">
    <property type="entry name" value="Vaccinia Virus protein VP39"/>
    <property type="match status" value="2"/>
</dbReference>
<name>A0A653AAT4_UNCDX</name>
<keyword evidence="1 6" id="KW-0963">Cytoplasm</keyword>
<evidence type="ECO:0000256" key="6">
    <source>
        <dbReference type="HAMAP-Rule" id="MF_01858"/>
    </source>
</evidence>
<dbReference type="SUPFAM" id="SSF53335">
    <property type="entry name" value="S-adenosyl-L-methionine-dependent methyltransferases"/>
    <property type="match status" value="2"/>
</dbReference>
<dbReference type="GO" id="GO:0070043">
    <property type="term" value="F:rRNA (guanine-N7-)-methyltransferase activity"/>
    <property type="evidence" value="ECO:0007669"/>
    <property type="project" value="UniProtKB-UniRule"/>
</dbReference>
<dbReference type="CDD" id="cd11715">
    <property type="entry name" value="THUMP_AdoMetMT"/>
    <property type="match status" value="1"/>
</dbReference>
<dbReference type="InterPro" id="IPR019614">
    <property type="entry name" value="SAM-dep_methyl-trfase"/>
</dbReference>
<dbReference type="CDD" id="cd02440">
    <property type="entry name" value="AdoMet_MTases"/>
    <property type="match status" value="1"/>
</dbReference>
<gene>
    <name evidence="6 10" type="primary">rlmL</name>
    <name evidence="10" type="ORF">TRIP_B350240</name>
</gene>
<dbReference type="Pfam" id="PF22020">
    <property type="entry name" value="RlmL_1st"/>
    <property type="match status" value="1"/>
</dbReference>
<dbReference type="InterPro" id="IPR000241">
    <property type="entry name" value="RlmKL-like_Mtase"/>
</dbReference>
<comment type="catalytic activity">
    <reaction evidence="6">
        <text>guanosine(2445) in 23S rRNA + S-adenosyl-L-methionine = N(2)-methylguanosine(2445) in 23S rRNA + S-adenosyl-L-homocysteine + H(+)</text>
        <dbReference type="Rhea" id="RHEA:42740"/>
        <dbReference type="Rhea" id="RHEA-COMP:10215"/>
        <dbReference type="Rhea" id="RHEA-COMP:10216"/>
        <dbReference type="ChEBI" id="CHEBI:15378"/>
        <dbReference type="ChEBI" id="CHEBI:57856"/>
        <dbReference type="ChEBI" id="CHEBI:59789"/>
        <dbReference type="ChEBI" id="CHEBI:74269"/>
        <dbReference type="ChEBI" id="CHEBI:74481"/>
        <dbReference type="EC" id="2.1.1.173"/>
    </reaction>
</comment>
<dbReference type="InterPro" id="IPR004114">
    <property type="entry name" value="THUMP_dom"/>
</dbReference>
<proteinExistence type="inferred from homology"/>
<comment type="subcellular location">
    <subcellularLocation>
        <location evidence="6">Cytoplasm</location>
    </subcellularLocation>
</comment>
<dbReference type="Pfam" id="PF01170">
    <property type="entry name" value="UPF0020"/>
    <property type="match status" value="1"/>
</dbReference>
<dbReference type="Gene3D" id="3.30.750.80">
    <property type="entry name" value="RNA methyltransferase domain (HRMD) like"/>
    <property type="match status" value="1"/>
</dbReference>
<dbReference type="SMART" id="SM00981">
    <property type="entry name" value="THUMP"/>
    <property type="match status" value="1"/>
</dbReference>
<comment type="function">
    <text evidence="6">Specifically methylates the guanine in position 2445 (m2G2445) and the guanine in position 2069 (m7G2069) of 23S rRNA.</text>
</comment>
<dbReference type="InterPro" id="IPR053943">
    <property type="entry name" value="RlmKL-like_Mtase_CS"/>
</dbReference>
<dbReference type="GO" id="GO:0052915">
    <property type="term" value="F:23S rRNA (guanine(2445)-N(2))-methyltransferase activity"/>
    <property type="evidence" value="ECO:0007669"/>
    <property type="project" value="UniProtKB-UniRule"/>
</dbReference>
<dbReference type="EC" id="2.1.1.173" evidence="6"/>
<dbReference type="HAMAP" id="MF_01858">
    <property type="entry name" value="23SrRNA_methyltr_KL"/>
    <property type="match status" value="1"/>
</dbReference>
<evidence type="ECO:0000256" key="3">
    <source>
        <dbReference type="ARBA" id="ARBA00022603"/>
    </source>
</evidence>
<protein>
    <recommendedName>
        <fullName evidence="6">Ribosomal RNA large subunit methyltransferase K/L</fullName>
    </recommendedName>
    <domain>
        <recommendedName>
            <fullName evidence="6">23S rRNA m2G2445 methyltransferase</fullName>
            <ecNumber evidence="6">2.1.1.173</ecNumber>
        </recommendedName>
        <alternativeName>
            <fullName evidence="6">rRNA (guanine-N(2)-)-methyltransferase RlmL</fullName>
        </alternativeName>
    </domain>
    <domain>
        <recommendedName>
            <fullName evidence="6">23S rRNA m7G2069 methyltransferase</fullName>
            <ecNumber evidence="6">2.1.1.264</ecNumber>
        </recommendedName>
        <alternativeName>
            <fullName evidence="6">rRNA (guanine-N(7)-)-methyltransferase RlmK</fullName>
        </alternativeName>
    </domain>
</protein>
<evidence type="ECO:0000256" key="7">
    <source>
        <dbReference type="PROSITE-ProRule" id="PRU00529"/>
    </source>
</evidence>
<dbReference type="PROSITE" id="PS01261">
    <property type="entry name" value="UPF0020"/>
    <property type="match status" value="1"/>
</dbReference>
<evidence type="ECO:0000256" key="8">
    <source>
        <dbReference type="SAM" id="MobiDB-lite"/>
    </source>
</evidence>
<keyword evidence="5 6" id="KW-0949">S-adenosyl-L-methionine</keyword>
<dbReference type="InterPro" id="IPR029063">
    <property type="entry name" value="SAM-dependent_MTases_sf"/>
</dbReference>
<dbReference type="GO" id="GO:0003723">
    <property type="term" value="F:RNA binding"/>
    <property type="evidence" value="ECO:0007669"/>
    <property type="project" value="UniProtKB-UniRule"/>
</dbReference>
<dbReference type="PANTHER" id="PTHR47313:SF1">
    <property type="entry name" value="RIBOSOMAL RNA LARGE SUBUNIT METHYLTRANSFERASE K_L"/>
    <property type="match status" value="1"/>
</dbReference>
<evidence type="ECO:0000256" key="5">
    <source>
        <dbReference type="ARBA" id="ARBA00022691"/>
    </source>
</evidence>
<dbReference type="Gene3D" id="3.30.2130.30">
    <property type="match status" value="1"/>
</dbReference>
<dbReference type="PANTHER" id="PTHR47313">
    <property type="entry name" value="RIBOSOMAL RNA LARGE SUBUNIT METHYLTRANSFERASE K/L"/>
    <property type="match status" value="1"/>
</dbReference>
<organism evidence="10">
    <name type="scientific">Uncultured Desulfatiglans sp</name>
    <dbReference type="NCBI Taxonomy" id="1748965"/>
    <lineage>
        <taxon>Bacteria</taxon>
        <taxon>Pseudomonadati</taxon>
        <taxon>Thermodesulfobacteriota</taxon>
        <taxon>Desulfobacteria</taxon>
        <taxon>Desulfatiglandales</taxon>
        <taxon>Desulfatiglandaceae</taxon>
        <taxon>Desulfatiglans</taxon>
        <taxon>environmental samples</taxon>
    </lineage>
</organism>
<dbReference type="PIRSF" id="PIRSF037618">
    <property type="entry name" value="RNA_Mtase_bacteria_prd"/>
    <property type="match status" value="1"/>
</dbReference>
<evidence type="ECO:0000256" key="4">
    <source>
        <dbReference type="ARBA" id="ARBA00022679"/>
    </source>
</evidence>
<comment type="catalytic activity">
    <reaction evidence="6">
        <text>guanosine(2069) in 23S rRNA + S-adenosyl-L-methionine = N(2)-methylguanosine(2069) in 23S rRNA + S-adenosyl-L-homocysteine + H(+)</text>
        <dbReference type="Rhea" id="RHEA:43772"/>
        <dbReference type="Rhea" id="RHEA-COMP:10688"/>
        <dbReference type="Rhea" id="RHEA-COMP:10689"/>
        <dbReference type="ChEBI" id="CHEBI:15378"/>
        <dbReference type="ChEBI" id="CHEBI:57856"/>
        <dbReference type="ChEBI" id="CHEBI:59789"/>
        <dbReference type="ChEBI" id="CHEBI:74269"/>
        <dbReference type="ChEBI" id="CHEBI:74481"/>
        <dbReference type="EC" id="2.1.1.264"/>
    </reaction>
</comment>
<feature type="region of interest" description="Disordered" evidence="8">
    <location>
        <begin position="391"/>
        <end position="419"/>
    </location>
</feature>
<evidence type="ECO:0000256" key="2">
    <source>
        <dbReference type="ARBA" id="ARBA00022552"/>
    </source>
</evidence>
<dbReference type="InterPro" id="IPR054170">
    <property type="entry name" value="RlmL_1st"/>
</dbReference>
<dbReference type="EMBL" id="UPXX01000029">
    <property type="protein sequence ID" value="VBB45181.1"/>
    <property type="molecule type" value="Genomic_DNA"/>
</dbReference>
<keyword evidence="4 6" id="KW-0808">Transferase</keyword>
<feature type="domain" description="THUMP" evidence="9">
    <location>
        <begin position="46"/>
        <end position="157"/>
    </location>
</feature>
<dbReference type="Pfam" id="PF02926">
    <property type="entry name" value="THUMP"/>
    <property type="match status" value="1"/>
</dbReference>
<dbReference type="EC" id="2.1.1.264" evidence="6"/>
<keyword evidence="7" id="KW-0694">RNA-binding</keyword>
<keyword evidence="3 6" id="KW-0489">Methyltransferase</keyword>
<comment type="similarity">
    <text evidence="6">Belongs to the methyltransferase superfamily. RlmKL family.</text>
</comment>
<sequence>MQASYRFYATAPKGMGGLLAEELKALNAHKIVPGRAGVAFEDHLESAYRVCLWSRLANRVLMPITSFPAASPEALYEGIRTIDWSQHLGPSDTLAVDCKIEQSAITHSRYAALKIKDAIVDQFRDAGGVRPSVDLLQPSVRVNAYIKKDRVMVSLDLAGSSLHLRGYREERVFAPMKENLAAAVLAFSGWPEIAARGGPLADPLCGSGTLLIEAALMAADAAPGLLRPYYGFLGWRGHDPRLWERLLKEARERREAGIQRLPLIMGWDKDPAAVSVSLANAARAGFQGRIRVEACAIAHAMPSRDLPAGLFVTNPPYGERIGEETALIPLYGEIGHILKTRFGGWKAAVFTGNPRLGREIGIRPDRTHVFYNGPLRCELLTFEIPSGRRVRRIPGSGRLEPPRTEAPKPPAPEIGPGGEMLGNRLKKNLKVLSRWARSVGVDCFRVYDADLPEYNFAIDLYRGESLWAHVQEYEAPLTVSPRRAEERRAEALAVIPSVLDIPPDHLFFKVRQRQRGAGQYGKQDDLGRFTIVKEGPCRFWVNLTDYIDTGLFLDHRITRDLIRTMANGKRFLNLFGYTGTATVHALAGGARSTTTVDLSATYLDWARRNIELNGFDAAEQELIQADCLQWLAEASAESPPSRQYDLIFLDAPTFSNSKRMKESFDIQRDHPELLAQALELLAPEGDLIFSTNRRSFKLNEQLLSSCSIRDITRATLPKDFARHENIHHCWHLTKEPA</sequence>
<dbReference type="Pfam" id="PF10672">
    <property type="entry name" value="Methyltrans_SAM"/>
    <property type="match status" value="1"/>
</dbReference>
<dbReference type="GO" id="GO:0005737">
    <property type="term" value="C:cytoplasm"/>
    <property type="evidence" value="ECO:0007669"/>
    <property type="project" value="UniProtKB-SubCell"/>
</dbReference>
<evidence type="ECO:0000259" key="9">
    <source>
        <dbReference type="PROSITE" id="PS51165"/>
    </source>
</evidence>
<evidence type="ECO:0000256" key="1">
    <source>
        <dbReference type="ARBA" id="ARBA00022490"/>
    </source>
</evidence>
<keyword evidence="2 6" id="KW-0698">rRNA processing</keyword>
<dbReference type="NCBIfam" id="NF008748">
    <property type="entry name" value="PRK11783.1"/>
    <property type="match status" value="1"/>
</dbReference>
<evidence type="ECO:0000313" key="10">
    <source>
        <dbReference type="EMBL" id="VBB45181.1"/>
    </source>
</evidence>
<accession>A0A653AAT4</accession>
<reference evidence="10" key="1">
    <citation type="submission" date="2018-07" db="EMBL/GenBank/DDBJ databases">
        <authorList>
            <consortium name="Genoscope - CEA"/>
            <person name="William W."/>
        </authorList>
    </citation>
    <scope>NUCLEOTIDE SEQUENCE</scope>
    <source>
        <strain evidence="10">IK1</strain>
    </source>
</reference>
<dbReference type="PROSITE" id="PS51165">
    <property type="entry name" value="THUMP"/>
    <property type="match status" value="1"/>
</dbReference>
<dbReference type="AlphaFoldDB" id="A0A653AAT4"/>